<dbReference type="AlphaFoldDB" id="A0A418NCX5"/>
<protein>
    <submittedName>
        <fullName evidence="2">Uncharacterized protein</fullName>
    </submittedName>
</protein>
<reference evidence="2 3" key="1">
    <citation type="submission" date="2018-08" db="EMBL/GenBank/DDBJ databases">
        <title>Altererythrobacter sp.Ery1 and Ery12, the genome sequencing of novel strains in genus Alterythrobacter.</title>
        <authorList>
            <person name="Cheng H."/>
            <person name="Wu Y.-H."/>
            <person name="Fang C."/>
            <person name="Xu X.-W."/>
        </authorList>
    </citation>
    <scope>NUCLEOTIDE SEQUENCE [LARGE SCALE GENOMIC DNA]</scope>
    <source>
        <strain evidence="2 3">Ery1</strain>
    </source>
</reference>
<proteinExistence type="predicted"/>
<evidence type="ECO:0000313" key="2">
    <source>
        <dbReference type="EMBL" id="RIV75655.1"/>
    </source>
</evidence>
<dbReference type="Proteomes" id="UP000285092">
    <property type="component" value="Unassembled WGS sequence"/>
</dbReference>
<gene>
    <name evidence="2" type="ORF">D2V04_15310</name>
</gene>
<evidence type="ECO:0000256" key="1">
    <source>
        <dbReference type="SAM" id="MobiDB-lite"/>
    </source>
</evidence>
<comment type="caution">
    <text evidence="2">The sequence shown here is derived from an EMBL/GenBank/DDBJ whole genome shotgun (WGS) entry which is preliminary data.</text>
</comment>
<feature type="region of interest" description="Disordered" evidence="1">
    <location>
        <begin position="130"/>
        <end position="151"/>
    </location>
</feature>
<sequence>MQESDVAIGRNTFAQGIVIRLFRAWSAQVEADHAPMKRLQEIVAPLGLPDETAIACASLFELIEGHLGRRLIRESCCSRRLSPDESALLGVLRVAPSLSAVAGTLAVPHGLPGAIIWAVIAVRQALGMTEPDDGADDSSPGPLPTCPFSPRNRRMEALHGF</sequence>
<accession>A0A418NCX5</accession>
<name>A0A418NCX5_9SPHN</name>
<organism evidence="2 3">
    <name type="scientific">Pelagerythrobacter aerophilus</name>
    <dbReference type="NCBI Taxonomy" id="2306995"/>
    <lineage>
        <taxon>Bacteria</taxon>
        <taxon>Pseudomonadati</taxon>
        <taxon>Pseudomonadota</taxon>
        <taxon>Alphaproteobacteria</taxon>
        <taxon>Sphingomonadales</taxon>
        <taxon>Erythrobacteraceae</taxon>
        <taxon>Pelagerythrobacter</taxon>
    </lineage>
</organism>
<keyword evidence="3" id="KW-1185">Reference proteome</keyword>
<dbReference type="EMBL" id="QXFK01000019">
    <property type="protein sequence ID" value="RIV75655.1"/>
    <property type="molecule type" value="Genomic_DNA"/>
</dbReference>
<evidence type="ECO:0000313" key="3">
    <source>
        <dbReference type="Proteomes" id="UP000285092"/>
    </source>
</evidence>